<dbReference type="Pfam" id="PF14223">
    <property type="entry name" value="Retrotran_gag_2"/>
    <property type="match status" value="1"/>
</dbReference>
<dbReference type="AlphaFoldDB" id="A0A0P1A6G4"/>
<dbReference type="EMBL" id="CCYD01000109">
    <property type="protein sequence ID" value="CEG35815.1"/>
    <property type="molecule type" value="Genomic_DNA"/>
</dbReference>
<name>A0A0P1A6G4_PLAHL</name>
<feature type="region of interest" description="Disordered" evidence="1">
    <location>
        <begin position="80"/>
        <end position="110"/>
    </location>
</feature>
<dbReference type="GeneID" id="36395200"/>
<organism evidence="2 3">
    <name type="scientific">Plasmopara halstedii</name>
    <name type="common">Downy mildew of sunflower</name>
    <dbReference type="NCBI Taxonomy" id="4781"/>
    <lineage>
        <taxon>Eukaryota</taxon>
        <taxon>Sar</taxon>
        <taxon>Stramenopiles</taxon>
        <taxon>Oomycota</taxon>
        <taxon>Peronosporomycetes</taxon>
        <taxon>Peronosporales</taxon>
        <taxon>Peronosporaceae</taxon>
        <taxon>Plasmopara</taxon>
    </lineage>
</organism>
<reference evidence="3" key="1">
    <citation type="submission" date="2014-09" db="EMBL/GenBank/DDBJ databases">
        <authorList>
            <person name="Sharma Rahul"/>
            <person name="Thines Marco"/>
        </authorList>
    </citation>
    <scope>NUCLEOTIDE SEQUENCE [LARGE SCALE GENOMIC DNA]</scope>
</reference>
<proteinExistence type="predicted"/>
<dbReference type="RefSeq" id="XP_024572184.1">
    <property type="nucleotide sequence ID" value="XM_024728370.1"/>
</dbReference>
<dbReference type="Proteomes" id="UP000054928">
    <property type="component" value="Unassembled WGS sequence"/>
</dbReference>
<accession>A0A0P1A6G4</accession>
<feature type="compositionally biased region" description="Basic and acidic residues" evidence="1">
    <location>
        <begin position="80"/>
        <end position="91"/>
    </location>
</feature>
<keyword evidence="3" id="KW-1185">Reference proteome</keyword>
<protein>
    <submittedName>
        <fullName evidence="2">Uncharacterized protein</fullName>
    </submittedName>
</protein>
<sequence length="110" mass="12280">MMSEGDDVLEHIDKIKKLAELFGAVGAPVSEDNLDTAFLRSLSDSYSFLMMALESRADSLAWELMTSRLLHEDVKRKEQGGGIEEAEHGHGEALVTRQWKMQRATSASRN</sequence>
<evidence type="ECO:0000313" key="3">
    <source>
        <dbReference type="Proteomes" id="UP000054928"/>
    </source>
</evidence>
<dbReference type="OrthoDB" id="153096at2759"/>
<evidence type="ECO:0000313" key="2">
    <source>
        <dbReference type="EMBL" id="CEG35815.1"/>
    </source>
</evidence>
<evidence type="ECO:0000256" key="1">
    <source>
        <dbReference type="SAM" id="MobiDB-lite"/>
    </source>
</evidence>